<proteinExistence type="predicted"/>
<organism evidence="1 2">
    <name type="scientific">Nesterenkonia aerolata</name>
    <dbReference type="NCBI Taxonomy" id="3074079"/>
    <lineage>
        <taxon>Bacteria</taxon>
        <taxon>Bacillati</taxon>
        <taxon>Actinomycetota</taxon>
        <taxon>Actinomycetes</taxon>
        <taxon>Micrococcales</taxon>
        <taxon>Micrococcaceae</taxon>
        <taxon>Nesterenkonia</taxon>
    </lineage>
</organism>
<name>A0ABU2DT14_9MICC</name>
<dbReference type="Pfam" id="PF07751">
    <property type="entry name" value="Abi_2"/>
    <property type="match status" value="1"/>
</dbReference>
<keyword evidence="2" id="KW-1185">Reference proteome</keyword>
<dbReference type="InterPro" id="IPR011664">
    <property type="entry name" value="Abi_system_AbiD/AbiF-like"/>
</dbReference>
<dbReference type="RefSeq" id="WP_310548634.1">
    <property type="nucleotide sequence ID" value="NZ_JAVKGR010000009.1"/>
</dbReference>
<reference evidence="1 2" key="1">
    <citation type="submission" date="2023-09" db="EMBL/GenBank/DDBJ databases">
        <title>Description of three actinobacteria isolated from air of manufacturing shop in a pharmaceutical factory.</title>
        <authorList>
            <person name="Zhang D.-F."/>
        </authorList>
    </citation>
    <scope>NUCLEOTIDE SEQUENCE [LARGE SCALE GENOMIC DNA]</scope>
    <source>
        <strain evidence="1 2">LY-0111</strain>
    </source>
</reference>
<evidence type="ECO:0000313" key="2">
    <source>
        <dbReference type="Proteomes" id="UP001251870"/>
    </source>
</evidence>
<protein>
    <submittedName>
        <fullName evidence="1">Abi family protein</fullName>
    </submittedName>
</protein>
<accession>A0ABU2DT14</accession>
<comment type="caution">
    <text evidence="1">The sequence shown here is derived from an EMBL/GenBank/DDBJ whole genome shotgun (WGS) entry which is preliminary data.</text>
</comment>
<dbReference type="EMBL" id="JAVKGR010000009">
    <property type="protein sequence ID" value="MDR8019644.1"/>
    <property type="molecule type" value="Genomic_DNA"/>
</dbReference>
<sequence>MNHPVKAFSTVEDQVKLLRSRGLELDDEAQASQWLRSIGYYRLSGYWYPYRQPASAPQGSRKDVFIPGSSFNDVIRLYEFDRKLRTLIHDGIERIEVAMRAQVSAYLGKISPLAYQDPTNFRPSFDHKRWADIVNKRVNRARTHSEPVRHHDQKYGGSLPIWVLTEVLDFADVSRLFEGLPAAAQWRIAGELGIHIDTSSLSRSQRARAKKLHPMVRWLEQLTVLRNTGAHHSRLWNRNFVPVATAALRTVEDPQALPEGESKRVYGALVLMTFLLRHISPGTTWGLKACDLVEESFQALSYRSPQEMGFPAGWRSLPIWTP</sequence>
<dbReference type="Proteomes" id="UP001251870">
    <property type="component" value="Unassembled WGS sequence"/>
</dbReference>
<gene>
    <name evidence="1" type="ORF">RIL96_08720</name>
</gene>
<evidence type="ECO:0000313" key="1">
    <source>
        <dbReference type="EMBL" id="MDR8019644.1"/>
    </source>
</evidence>